<feature type="compositionally biased region" description="Polar residues" evidence="5">
    <location>
        <begin position="396"/>
        <end position="405"/>
    </location>
</feature>
<dbReference type="FunFam" id="2.30.29.30:FF:000138">
    <property type="entry name" value="Ventricular zone-expressed PH domain-containing protein-like 1"/>
    <property type="match status" value="1"/>
</dbReference>
<dbReference type="GO" id="GO:0009966">
    <property type="term" value="P:regulation of signal transduction"/>
    <property type="evidence" value="ECO:0007669"/>
    <property type="project" value="TreeGrafter"/>
</dbReference>
<dbReference type="InterPro" id="IPR011993">
    <property type="entry name" value="PH-like_dom_sf"/>
</dbReference>
<evidence type="ECO:0000256" key="3">
    <source>
        <dbReference type="ARBA" id="ARBA00022475"/>
    </source>
</evidence>
<feature type="domain" description="PH" evidence="6">
    <location>
        <begin position="713"/>
        <end position="816"/>
    </location>
</feature>
<dbReference type="InterPro" id="IPR016024">
    <property type="entry name" value="ARM-type_fold"/>
</dbReference>
<dbReference type="Pfam" id="PF00169">
    <property type="entry name" value="PH"/>
    <property type="match status" value="1"/>
</dbReference>
<dbReference type="SMART" id="SM00233">
    <property type="entry name" value="PH"/>
    <property type="match status" value="1"/>
</dbReference>
<evidence type="ECO:0000256" key="2">
    <source>
        <dbReference type="ARBA" id="ARBA00010187"/>
    </source>
</evidence>
<evidence type="ECO:0000256" key="1">
    <source>
        <dbReference type="ARBA" id="ARBA00004413"/>
    </source>
</evidence>
<dbReference type="InterPro" id="IPR001849">
    <property type="entry name" value="PH_domain"/>
</dbReference>
<dbReference type="PANTHER" id="PTHR21630:SF10">
    <property type="entry name" value="VENTRICULAR ZONE-EXPRESSED PH DOMAIN-CONTAINING PROTEIN HOMOLOG 1"/>
    <property type="match status" value="1"/>
</dbReference>
<organism evidence="7 8">
    <name type="scientific">Scyliorhinus torazame</name>
    <name type="common">Cloudy catshark</name>
    <name type="synonym">Catulus torazame</name>
    <dbReference type="NCBI Taxonomy" id="75743"/>
    <lineage>
        <taxon>Eukaryota</taxon>
        <taxon>Metazoa</taxon>
        <taxon>Chordata</taxon>
        <taxon>Craniata</taxon>
        <taxon>Vertebrata</taxon>
        <taxon>Chondrichthyes</taxon>
        <taxon>Elasmobranchii</taxon>
        <taxon>Galeomorphii</taxon>
        <taxon>Galeoidea</taxon>
        <taxon>Carcharhiniformes</taxon>
        <taxon>Scyliorhinidae</taxon>
        <taxon>Scyliorhinus</taxon>
    </lineage>
</organism>
<keyword evidence="8" id="KW-1185">Reference proteome</keyword>
<evidence type="ECO:0000313" key="7">
    <source>
        <dbReference type="EMBL" id="GCB63191.1"/>
    </source>
</evidence>
<dbReference type="SUPFAM" id="SSF48371">
    <property type="entry name" value="ARM repeat"/>
    <property type="match status" value="1"/>
</dbReference>
<dbReference type="AlphaFoldDB" id="A0A401NQK6"/>
<evidence type="ECO:0000313" key="8">
    <source>
        <dbReference type="Proteomes" id="UP000288216"/>
    </source>
</evidence>
<dbReference type="OrthoDB" id="5869902at2759"/>
<name>A0A401NQK6_SCYTO</name>
<protein>
    <recommendedName>
        <fullName evidence="6">PH domain-containing protein</fullName>
    </recommendedName>
</protein>
<dbReference type="InterPro" id="IPR039888">
    <property type="entry name" value="Melted-like"/>
</dbReference>
<feature type="region of interest" description="Disordered" evidence="5">
    <location>
        <begin position="374"/>
        <end position="434"/>
    </location>
</feature>
<dbReference type="CDD" id="cd01264">
    <property type="entry name" value="PH_MELT_VEPH1"/>
    <property type="match status" value="1"/>
</dbReference>
<comment type="subcellular location">
    <subcellularLocation>
        <location evidence="1">Cell membrane</location>
        <topology evidence="1">Peripheral membrane protein</topology>
        <orientation evidence="1">Cytoplasmic side</orientation>
    </subcellularLocation>
</comment>
<comment type="caution">
    <text evidence="7">The sequence shown here is derived from an EMBL/GenBank/DDBJ whole genome shotgun (WGS) entry which is preliminary data.</text>
</comment>
<evidence type="ECO:0000256" key="4">
    <source>
        <dbReference type="ARBA" id="ARBA00023136"/>
    </source>
</evidence>
<proteinExistence type="inferred from homology"/>
<accession>A0A401NQK6</accession>
<dbReference type="Gene3D" id="2.30.29.30">
    <property type="entry name" value="Pleckstrin-homology domain (PH domain)/Phosphotyrosine-binding domain (PTB)"/>
    <property type="match status" value="1"/>
</dbReference>
<keyword evidence="4" id="KW-0472">Membrane</keyword>
<sequence>MHQLFIVVLGQKDLSRAGDLFSLEDTEIEDCLSEALERIKEISSSPGYLTNDNDQAVVEICITRITTAIRKTQSIEKHGKALVTLWESCLEHNLKPVSKDEDTPHAKIVSDIMSCIFQNYSNPVVMALAVPVAVKFLRMDNKELSRNMSNYLSLAAIGKPEVLARHTTTIVNSILQGNSMLLRVLPLVYEKQPEPINYHMTELVQLMSGLEPSEQQHLLRLLQIITKQCPQVLHESIPSLIIQLKEPSYSDFILNMLVDLVAFNQCVLDNSIENLKEIAENYPNLLGQIAKIFGVIGCINEEKARSCLVYLVTQLANMEHCFHHILLLEIKNITDTFGNILGAQSKDIYCMSNSFTAIAKLLVKHLEKDITATVRTETGTEREPTAGSPNDDATIHENSGVQTLQMKRRAFEKKMTNESSNPSRVRRHSLGQGSREEWKAMRFNRSKSLALHAMYIKSISSANDEGENGDMTTDITFSDRSLSEGSVKQPSTQELDEHKHQLLSRSHFDITPKESRHSSDIIINGNTQESSTESLACNTEAQDPLYLHLKASIDEVKAFFSEMVKRIPIPDQCIIEDSISKCVAKLLFSCPQKGFYCLYSKSSFTLSSEQPQLWIYIMFLFQQSCSASPLSSQDASVQILKALWEKMQLKGTHNFETAMIQTIHYKKDLDRLQMHLEDVRFFDLFGYSEEAGVWQCFMCNNPEKATVVNQDGQPLIEGKLKEKQVKWKFIKRWKTRYFTLAGNQLLFRKGKSKDDPDDCPIELSKVQSVKVIAKKRRDRGLPRAFEIFTDNKTYVFKAKDEKNAEEWLQCINVAVAQAKERESREATTYL</sequence>
<reference evidence="7 8" key="1">
    <citation type="journal article" date="2018" name="Nat. Ecol. Evol.">
        <title>Shark genomes provide insights into elasmobranch evolution and the origin of vertebrates.</title>
        <authorList>
            <person name="Hara Y"/>
            <person name="Yamaguchi K"/>
            <person name="Onimaru K"/>
            <person name="Kadota M"/>
            <person name="Koyanagi M"/>
            <person name="Keeley SD"/>
            <person name="Tatsumi K"/>
            <person name="Tanaka K"/>
            <person name="Motone F"/>
            <person name="Kageyama Y"/>
            <person name="Nozu R"/>
            <person name="Adachi N"/>
            <person name="Nishimura O"/>
            <person name="Nakagawa R"/>
            <person name="Tanegashima C"/>
            <person name="Kiyatake I"/>
            <person name="Matsumoto R"/>
            <person name="Murakumo K"/>
            <person name="Nishida K"/>
            <person name="Terakita A"/>
            <person name="Kuratani S"/>
            <person name="Sato K"/>
            <person name="Hyodo S Kuraku.S."/>
        </authorList>
    </citation>
    <scope>NUCLEOTIDE SEQUENCE [LARGE SCALE GENOMIC DNA]</scope>
</reference>
<keyword evidence="3" id="KW-1003">Cell membrane</keyword>
<dbReference type="STRING" id="75743.A0A401NQK6"/>
<dbReference type="PROSITE" id="PS50003">
    <property type="entry name" value="PH_DOMAIN"/>
    <property type="match status" value="1"/>
</dbReference>
<gene>
    <name evidence="7" type="ORF">scyTo_0004367</name>
</gene>
<evidence type="ECO:0000256" key="5">
    <source>
        <dbReference type="SAM" id="MobiDB-lite"/>
    </source>
</evidence>
<dbReference type="GO" id="GO:0005886">
    <property type="term" value="C:plasma membrane"/>
    <property type="evidence" value="ECO:0007669"/>
    <property type="project" value="UniProtKB-SubCell"/>
</dbReference>
<dbReference type="PANTHER" id="PTHR21630">
    <property type="entry name" value="VEPH-A/MELTED"/>
    <property type="match status" value="1"/>
</dbReference>
<dbReference type="SUPFAM" id="SSF50729">
    <property type="entry name" value="PH domain-like"/>
    <property type="match status" value="1"/>
</dbReference>
<dbReference type="OMA" id="LANMEHC"/>
<evidence type="ECO:0000259" key="6">
    <source>
        <dbReference type="PROSITE" id="PS50003"/>
    </source>
</evidence>
<dbReference type="EMBL" id="BFAA01001295">
    <property type="protein sequence ID" value="GCB63191.1"/>
    <property type="molecule type" value="Genomic_DNA"/>
</dbReference>
<dbReference type="Proteomes" id="UP000288216">
    <property type="component" value="Unassembled WGS sequence"/>
</dbReference>
<dbReference type="GO" id="GO:0010314">
    <property type="term" value="F:phosphatidylinositol-5-phosphate binding"/>
    <property type="evidence" value="ECO:0007669"/>
    <property type="project" value="TreeGrafter"/>
</dbReference>
<comment type="similarity">
    <text evidence="2">Belongs to the MELT/VEPH family.</text>
</comment>